<sequence>MIKKVIFGLLAAVLLVSGLAVGTAYAAGTPASSAMNTVGPYEGVFSGVLYGDNNTRAPIALQMTHRDGVVLGRLYLGEGFYVDAGRCGGTNLPAITQSANGRTLANDPSKLLVNTSFNLGGFDIGVYLNSKVSADGDT</sequence>
<name>X1HFF0_9ZZZZ</name>
<organism evidence="1">
    <name type="scientific">marine sediment metagenome</name>
    <dbReference type="NCBI Taxonomy" id="412755"/>
    <lineage>
        <taxon>unclassified sequences</taxon>
        <taxon>metagenomes</taxon>
        <taxon>ecological metagenomes</taxon>
    </lineage>
</organism>
<protein>
    <submittedName>
        <fullName evidence="1">Uncharacterized protein</fullName>
    </submittedName>
</protein>
<reference evidence="1" key="1">
    <citation type="journal article" date="2014" name="Front. Microbiol.">
        <title>High frequency of phylogenetically diverse reductive dehalogenase-homologous genes in deep subseafloor sedimentary metagenomes.</title>
        <authorList>
            <person name="Kawai M."/>
            <person name="Futagami T."/>
            <person name="Toyoda A."/>
            <person name="Takaki Y."/>
            <person name="Nishi S."/>
            <person name="Hori S."/>
            <person name="Arai W."/>
            <person name="Tsubouchi T."/>
            <person name="Morono Y."/>
            <person name="Uchiyama I."/>
            <person name="Ito T."/>
            <person name="Fujiyama A."/>
            <person name="Inagaki F."/>
            <person name="Takami H."/>
        </authorList>
    </citation>
    <scope>NUCLEOTIDE SEQUENCE</scope>
    <source>
        <strain evidence="1">Expedition CK06-06</strain>
    </source>
</reference>
<proteinExistence type="predicted"/>
<evidence type="ECO:0000313" key="1">
    <source>
        <dbReference type="EMBL" id="GAH68147.1"/>
    </source>
</evidence>
<dbReference type="AlphaFoldDB" id="X1HFF0"/>
<dbReference type="EMBL" id="BARU01033500">
    <property type="protein sequence ID" value="GAH68147.1"/>
    <property type="molecule type" value="Genomic_DNA"/>
</dbReference>
<gene>
    <name evidence="1" type="ORF">S03H2_52705</name>
</gene>
<accession>X1HFF0</accession>
<comment type="caution">
    <text evidence="1">The sequence shown here is derived from an EMBL/GenBank/DDBJ whole genome shotgun (WGS) entry which is preliminary data.</text>
</comment>
<feature type="non-terminal residue" evidence="1">
    <location>
        <position position="138"/>
    </location>
</feature>